<reference evidence="5" key="1">
    <citation type="journal article" date="2020" name="Nat. Commun.">
        <title>Large-scale genome sequencing of mycorrhizal fungi provides insights into the early evolution of symbiotic traits.</title>
        <authorList>
            <person name="Miyauchi S."/>
            <person name="Kiss E."/>
            <person name="Kuo A."/>
            <person name="Drula E."/>
            <person name="Kohler A."/>
            <person name="Sanchez-Garcia M."/>
            <person name="Morin E."/>
            <person name="Andreopoulos B."/>
            <person name="Barry K.W."/>
            <person name="Bonito G."/>
            <person name="Buee M."/>
            <person name="Carver A."/>
            <person name="Chen C."/>
            <person name="Cichocki N."/>
            <person name="Clum A."/>
            <person name="Culley D."/>
            <person name="Crous P.W."/>
            <person name="Fauchery L."/>
            <person name="Girlanda M."/>
            <person name="Hayes R.D."/>
            <person name="Keri Z."/>
            <person name="LaButti K."/>
            <person name="Lipzen A."/>
            <person name="Lombard V."/>
            <person name="Magnuson J."/>
            <person name="Maillard F."/>
            <person name="Murat C."/>
            <person name="Nolan M."/>
            <person name="Ohm R.A."/>
            <person name="Pangilinan J."/>
            <person name="Pereira M.F."/>
            <person name="Perotto S."/>
            <person name="Peter M."/>
            <person name="Pfister S."/>
            <person name="Riley R."/>
            <person name="Sitrit Y."/>
            <person name="Stielow J.B."/>
            <person name="Szollosi G."/>
            <person name="Zifcakova L."/>
            <person name="Stursova M."/>
            <person name="Spatafora J.W."/>
            <person name="Tedersoo L."/>
            <person name="Vaario L.M."/>
            <person name="Yamada A."/>
            <person name="Yan M."/>
            <person name="Wang P."/>
            <person name="Xu J."/>
            <person name="Bruns T."/>
            <person name="Baldrian P."/>
            <person name="Vilgalys R."/>
            <person name="Dunand C."/>
            <person name="Henrissat B."/>
            <person name="Grigoriev I.V."/>
            <person name="Hibbett D."/>
            <person name="Nagy L.G."/>
            <person name="Martin F.M."/>
        </authorList>
    </citation>
    <scope>NUCLEOTIDE SEQUENCE</scope>
    <source>
        <strain evidence="5">UP504</strain>
    </source>
</reference>
<gene>
    <name evidence="5" type="ORF">BS47DRAFT_728146</name>
</gene>
<organism evidence="5 6">
    <name type="scientific">Hydnum rufescens UP504</name>
    <dbReference type="NCBI Taxonomy" id="1448309"/>
    <lineage>
        <taxon>Eukaryota</taxon>
        <taxon>Fungi</taxon>
        <taxon>Dikarya</taxon>
        <taxon>Basidiomycota</taxon>
        <taxon>Agaricomycotina</taxon>
        <taxon>Agaricomycetes</taxon>
        <taxon>Cantharellales</taxon>
        <taxon>Hydnaceae</taxon>
        <taxon>Hydnum</taxon>
    </lineage>
</organism>
<protein>
    <recommendedName>
        <fullName evidence="4">FAD-binding domain-containing protein</fullName>
    </recommendedName>
</protein>
<dbReference type="Gene3D" id="3.50.50.60">
    <property type="entry name" value="FAD/NAD(P)-binding domain"/>
    <property type="match status" value="1"/>
</dbReference>
<dbReference type="GO" id="GO:0016709">
    <property type="term" value="F:oxidoreductase activity, acting on paired donors, with incorporation or reduction of molecular oxygen, NAD(P)H as one donor, and incorporation of one atom of oxygen"/>
    <property type="evidence" value="ECO:0007669"/>
    <property type="project" value="UniProtKB-ARBA"/>
</dbReference>
<evidence type="ECO:0000256" key="1">
    <source>
        <dbReference type="ARBA" id="ARBA00022630"/>
    </source>
</evidence>
<evidence type="ECO:0000256" key="2">
    <source>
        <dbReference type="ARBA" id="ARBA00022827"/>
    </source>
</evidence>
<sequence>MLSSSLARLGGGSHSLLTIDLRDQPTEAGRADGIQPRTIEVLKNMQPLGNDLIARSSASYERSFWYPTKDGTGLQRSRRVQSTPTYLDIEDNCTLGLQQGLIEQGFLRDMDVHGCNVLRPWAFQSFDIASDNEEYPIRVTLQNAENQAVEIVRAKYLVGCDGGRSGVRQFLEKHHGFEMKGEWVDTLWGAIDAGAQITTFSTLAPTDDSDDQVVKSDFPDLRKIAAIHSKHHGGNGLHPCASQLHSWSINLFSHR</sequence>
<dbReference type="InterPro" id="IPR036188">
    <property type="entry name" value="FAD/NAD-bd_sf"/>
</dbReference>
<evidence type="ECO:0000259" key="4">
    <source>
        <dbReference type="Pfam" id="PF01494"/>
    </source>
</evidence>
<name>A0A9P6B1G7_9AGAM</name>
<dbReference type="OrthoDB" id="1716816at2759"/>
<accession>A0A9P6B1G7</accession>
<keyword evidence="3" id="KW-0560">Oxidoreductase</keyword>
<feature type="domain" description="FAD-binding" evidence="4">
    <location>
        <begin position="2"/>
        <end position="193"/>
    </location>
</feature>
<keyword evidence="2" id="KW-0274">FAD</keyword>
<keyword evidence="1" id="KW-0285">Flavoprotein</keyword>
<dbReference type="Gene3D" id="3.30.9.10">
    <property type="entry name" value="D-Amino Acid Oxidase, subunit A, domain 2"/>
    <property type="match status" value="1"/>
</dbReference>
<dbReference type="InterPro" id="IPR050641">
    <property type="entry name" value="RIFMO-like"/>
</dbReference>
<dbReference type="Proteomes" id="UP000886523">
    <property type="component" value="Unassembled WGS sequence"/>
</dbReference>
<dbReference type="InterPro" id="IPR002938">
    <property type="entry name" value="FAD-bd"/>
</dbReference>
<dbReference type="AlphaFoldDB" id="A0A9P6B1G7"/>
<dbReference type="EMBL" id="MU128945">
    <property type="protein sequence ID" value="KAF9515893.1"/>
    <property type="molecule type" value="Genomic_DNA"/>
</dbReference>
<dbReference type="PANTHER" id="PTHR43004:SF4">
    <property type="entry name" value="FAD-BINDING DOMAIN-CONTAINING PROTEIN"/>
    <property type="match status" value="1"/>
</dbReference>
<dbReference type="Pfam" id="PF01494">
    <property type="entry name" value="FAD_binding_3"/>
    <property type="match status" value="1"/>
</dbReference>
<proteinExistence type="predicted"/>
<comment type="caution">
    <text evidence="5">The sequence shown here is derived from an EMBL/GenBank/DDBJ whole genome shotgun (WGS) entry which is preliminary data.</text>
</comment>
<evidence type="ECO:0000313" key="5">
    <source>
        <dbReference type="EMBL" id="KAF9515893.1"/>
    </source>
</evidence>
<dbReference type="SUPFAM" id="SSF51905">
    <property type="entry name" value="FAD/NAD(P)-binding domain"/>
    <property type="match status" value="1"/>
</dbReference>
<keyword evidence="6" id="KW-1185">Reference proteome</keyword>
<evidence type="ECO:0000256" key="3">
    <source>
        <dbReference type="ARBA" id="ARBA00023002"/>
    </source>
</evidence>
<dbReference type="GO" id="GO:0071949">
    <property type="term" value="F:FAD binding"/>
    <property type="evidence" value="ECO:0007669"/>
    <property type="project" value="InterPro"/>
</dbReference>
<evidence type="ECO:0000313" key="6">
    <source>
        <dbReference type="Proteomes" id="UP000886523"/>
    </source>
</evidence>
<dbReference type="PANTHER" id="PTHR43004">
    <property type="entry name" value="TRK SYSTEM POTASSIUM UPTAKE PROTEIN"/>
    <property type="match status" value="1"/>
</dbReference>